<evidence type="ECO:0000256" key="7">
    <source>
        <dbReference type="ARBA" id="ARBA00022989"/>
    </source>
</evidence>
<evidence type="ECO:0000259" key="11">
    <source>
        <dbReference type="PROSITE" id="PS50928"/>
    </source>
</evidence>
<dbReference type="GO" id="GO:0005886">
    <property type="term" value="C:plasma membrane"/>
    <property type="evidence" value="ECO:0007669"/>
    <property type="project" value="UniProtKB-SubCell"/>
</dbReference>
<dbReference type="Pfam" id="PF00528">
    <property type="entry name" value="BPD_transp_1"/>
    <property type="match status" value="1"/>
</dbReference>
<name>A0A6S6S7P3_9BACT</name>
<comment type="similarity">
    <text evidence="2 10">Belongs to the binding-protein-dependent transport system permease family. CysTW subfamily.</text>
</comment>
<dbReference type="AlphaFoldDB" id="A0A6S6S7P3"/>
<feature type="transmembrane region" description="Helical" evidence="9">
    <location>
        <begin position="64"/>
        <end position="92"/>
    </location>
</feature>
<evidence type="ECO:0000256" key="4">
    <source>
        <dbReference type="ARBA" id="ARBA00022475"/>
    </source>
</evidence>
<dbReference type="EMBL" id="CACVAP010000043">
    <property type="protein sequence ID" value="CAA6804381.1"/>
    <property type="molecule type" value="Genomic_DNA"/>
</dbReference>
<organism evidence="12">
    <name type="scientific">uncultured Sulfurovum sp</name>
    <dbReference type="NCBI Taxonomy" id="269237"/>
    <lineage>
        <taxon>Bacteria</taxon>
        <taxon>Pseudomonadati</taxon>
        <taxon>Campylobacterota</taxon>
        <taxon>Epsilonproteobacteria</taxon>
        <taxon>Campylobacterales</taxon>
        <taxon>Sulfurovaceae</taxon>
        <taxon>Sulfurovum</taxon>
        <taxon>environmental samples</taxon>
    </lineage>
</organism>
<keyword evidence="8 9" id="KW-0472">Membrane</keyword>
<dbReference type="InterPro" id="IPR000515">
    <property type="entry name" value="MetI-like"/>
</dbReference>
<feature type="transmembrane region" description="Helical" evidence="9">
    <location>
        <begin position="140"/>
        <end position="160"/>
    </location>
</feature>
<comment type="function">
    <text evidence="10">Part of the binding-protein-dependent transport system for phosphate; probably responsible for the translocation of the substrate across the membrane.</text>
</comment>
<sequence>MGGKLFKNFSFFSATISFFILIGIFSILFTYAQDSIREFGFDFLGSEVWEADEDDEEIGIFGGFIPIIGTLLSTLIAMAIATPLAMGIAIFLTEIAHKTLVKPVSIAIELLAAIPSIIYGMWGLFYLAPIIQSTFGGQGVGLLTAGVVLAIMIIPFMAAITRDSMNTVPDVLKESAYAMGATKFEVIKDVIMPYSKGGIIGSIILALGRALGETMAVAFLIGSVMSIPSNITDPTTSIPVLLANNFSEAMGLEMSSMYYLALVLFVVSLAIISVAKFYFLRQKVK</sequence>
<feature type="domain" description="ABC transmembrane type-1" evidence="11">
    <location>
        <begin position="67"/>
        <end position="275"/>
    </location>
</feature>
<dbReference type="PROSITE" id="PS50928">
    <property type="entry name" value="ABC_TM1"/>
    <property type="match status" value="1"/>
</dbReference>
<evidence type="ECO:0000256" key="9">
    <source>
        <dbReference type="RuleBase" id="RU363032"/>
    </source>
</evidence>
<feature type="transmembrane region" description="Helical" evidence="9">
    <location>
        <begin position="12"/>
        <end position="32"/>
    </location>
</feature>
<protein>
    <recommendedName>
        <fullName evidence="10">Phosphate transport system permease protein</fullName>
    </recommendedName>
</protein>
<evidence type="ECO:0000256" key="2">
    <source>
        <dbReference type="ARBA" id="ARBA00007069"/>
    </source>
</evidence>
<evidence type="ECO:0000256" key="1">
    <source>
        <dbReference type="ARBA" id="ARBA00004651"/>
    </source>
</evidence>
<feature type="transmembrane region" description="Helical" evidence="9">
    <location>
        <begin position="257"/>
        <end position="279"/>
    </location>
</feature>
<dbReference type="PANTHER" id="PTHR30425:SF1">
    <property type="entry name" value="PHOSPHATE TRANSPORT SYSTEM PERMEASE PROTEIN PSTC"/>
    <property type="match status" value="1"/>
</dbReference>
<gene>
    <name evidence="12" type="ORF">HELGO_WM14225</name>
</gene>
<evidence type="ECO:0000256" key="3">
    <source>
        <dbReference type="ARBA" id="ARBA00022448"/>
    </source>
</evidence>
<keyword evidence="6 9" id="KW-0812">Transmembrane</keyword>
<reference evidence="12" key="1">
    <citation type="submission" date="2020-01" db="EMBL/GenBank/DDBJ databases">
        <authorList>
            <person name="Meier V. D."/>
            <person name="Meier V D."/>
        </authorList>
    </citation>
    <scope>NUCLEOTIDE SEQUENCE</scope>
    <source>
        <strain evidence="12">HLG_WM_MAG_06</strain>
    </source>
</reference>
<evidence type="ECO:0000256" key="8">
    <source>
        <dbReference type="ARBA" id="ARBA00023136"/>
    </source>
</evidence>
<dbReference type="CDD" id="cd06261">
    <property type="entry name" value="TM_PBP2"/>
    <property type="match status" value="1"/>
</dbReference>
<dbReference type="SUPFAM" id="SSF161098">
    <property type="entry name" value="MetI-like"/>
    <property type="match status" value="1"/>
</dbReference>
<dbReference type="InterPro" id="IPR035906">
    <property type="entry name" value="MetI-like_sf"/>
</dbReference>
<evidence type="ECO:0000256" key="6">
    <source>
        <dbReference type="ARBA" id="ARBA00022692"/>
    </source>
</evidence>
<comment type="subcellular location">
    <subcellularLocation>
        <location evidence="1 9">Cell membrane</location>
        <topology evidence="1 9">Multi-pass membrane protein</topology>
    </subcellularLocation>
</comment>
<keyword evidence="4 10" id="KW-1003">Cell membrane</keyword>
<proteinExistence type="inferred from homology"/>
<keyword evidence="7 9" id="KW-1133">Transmembrane helix</keyword>
<dbReference type="NCBIfam" id="TIGR02138">
    <property type="entry name" value="phosphate_pstC"/>
    <property type="match status" value="1"/>
</dbReference>
<dbReference type="Gene3D" id="1.10.3720.10">
    <property type="entry name" value="MetI-like"/>
    <property type="match status" value="1"/>
</dbReference>
<dbReference type="GO" id="GO:0005315">
    <property type="term" value="F:phosphate transmembrane transporter activity"/>
    <property type="evidence" value="ECO:0007669"/>
    <property type="project" value="InterPro"/>
</dbReference>
<evidence type="ECO:0000256" key="5">
    <source>
        <dbReference type="ARBA" id="ARBA00022592"/>
    </source>
</evidence>
<dbReference type="InterPro" id="IPR011864">
    <property type="entry name" value="Phosphate_PstC"/>
</dbReference>
<dbReference type="GO" id="GO:0006817">
    <property type="term" value="P:phosphate ion transport"/>
    <property type="evidence" value="ECO:0007669"/>
    <property type="project" value="UniProtKB-KW"/>
</dbReference>
<feature type="transmembrane region" description="Helical" evidence="9">
    <location>
        <begin position="104"/>
        <end position="128"/>
    </location>
</feature>
<feature type="transmembrane region" description="Helical" evidence="9">
    <location>
        <begin position="198"/>
        <end position="221"/>
    </location>
</feature>
<evidence type="ECO:0000256" key="10">
    <source>
        <dbReference type="RuleBase" id="RU363054"/>
    </source>
</evidence>
<evidence type="ECO:0000313" key="12">
    <source>
        <dbReference type="EMBL" id="CAA6804381.1"/>
    </source>
</evidence>
<accession>A0A6S6S7P3</accession>
<dbReference type="InterPro" id="IPR051124">
    <property type="entry name" value="Phosphate_Transport_Permease"/>
</dbReference>
<keyword evidence="3 9" id="KW-0813">Transport</keyword>
<keyword evidence="5 10" id="KW-0592">Phosphate transport</keyword>
<dbReference type="PANTHER" id="PTHR30425">
    <property type="entry name" value="PHOSPHATE TRANSPORT SYSTEM PERMEASE PROTEIN PST"/>
    <property type="match status" value="1"/>
</dbReference>